<dbReference type="EMBL" id="CAXAQS010000422">
    <property type="protein sequence ID" value="CAK9251578.1"/>
    <property type="molecule type" value="Genomic_DNA"/>
</dbReference>
<keyword evidence="2" id="KW-1185">Reference proteome</keyword>
<evidence type="ECO:0000313" key="2">
    <source>
        <dbReference type="Proteomes" id="UP001497444"/>
    </source>
</evidence>
<dbReference type="Proteomes" id="UP001497444">
    <property type="component" value="Unassembled WGS sequence"/>
</dbReference>
<organism evidence="1 2">
    <name type="scientific">Sphagnum jensenii</name>
    <dbReference type="NCBI Taxonomy" id="128206"/>
    <lineage>
        <taxon>Eukaryota</taxon>
        <taxon>Viridiplantae</taxon>
        <taxon>Streptophyta</taxon>
        <taxon>Embryophyta</taxon>
        <taxon>Bryophyta</taxon>
        <taxon>Sphagnophytina</taxon>
        <taxon>Sphagnopsida</taxon>
        <taxon>Sphagnales</taxon>
        <taxon>Sphagnaceae</taxon>
        <taxon>Sphagnum</taxon>
    </lineage>
</organism>
<gene>
    <name evidence="1" type="ORF">CSSPJE1EN1_LOCUS26956</name>
</gene>
<accession>A0ABP0VCF1</accession>
<protein>
    <submittedName>
        <fullName evidence="1">Uncharacterized protein</fullName>
    </submittedName>
</protein>
<comment type="caution">
    <text evidence="1">The sequence shown here is derived from an EMBL/GenBank/DDBJ whole genome shotgun (WGS) entry which is preliminary data.</text>
</comment>
<proteinExistence type="predicted"/>
<sequence>MNLRVARPSSSQQQGNAITLLFSSLASQCHHRAGFALLCGGGGQHNGQERHSTDTETPFRKLPLDMFSAVCWTSGFGVNSRVLRYPNQRAETNGSILSS</sequence>
<name>A0ABP0VCF1_9BRYO</name>
<evidence type="ECO:0000313" key="1">
    <source>
        <dbReference type="EMBL" id="CAK9251578.1"/>
    </source>
</evidence>
<reference evidence="1" key="1">
    <citation type="submission" date="2024-02" db="EMBL/GenBank/DDBJ databases">
        <authorList>
            <consortium name="ELIXIR-Norway"/>
            <consortium name="Elixir Norway"/>
        </authorList>
    </citation>
    <scope>NUCLEOTIDE SEQUENCE</scope>
</reference>